<evidence type="ECO:0000256" key="3">
    <source>
        <dbReference type="ARBA" id="ARBA00023002"/>
    </source>
</evidence>
<evidence type="ECO:0000256" key="1">
    <source>
        <dbReference type="ARBA" id="ARBA00001962"/>
    </source>
</evidence>
<evidence type="ECO:0000256" key="5">
    <source>
        <dbReference type="ARBA" id="ARBA00049164"/>
    </source>
</evidence>
<feature type="domain" description="Alcohol dehydrogenase iron-type/glycerol dehydrogenase GldA" evidence="9">
    <location>
        <begin position="15"/>
        <end position="188"/>
    </location>
</feature>
<comment type="similarity">
    <text evidence="2">Belongs to the iron-containing alcohol dehydrogenase family.</text>
</comment>
<dbReference type="PANTHER" id="PTHR11496">
    <property type="entry name" value="ALCOHOL DEHYDROGENASE"/>
    <property type="match status" value="1"/>
</dbReference>
<dbReference type="AlphaFoldDB" id="A0A6A7Y0L2"/>
<evidence type="ECO:0000256" key="6">
    <source>
        <dbReference type="ARBA" id="ARBA00049243"/>
    </source>
</evidence>
<dbReference type="Pfam" id="PF00465">
    <property type="entry name" value="Fe-ADH"/>
    <property type="match status" value="1"/>
</dbReference>
<evidence type="ECO:0000259" key="9">
    <source>
        <dbReference type="Pfam" id="PF00465"/>
    </source>
</evidence>
<comment type="caution">
    <text evidence="11">The sequence shown here is derived from an EMBL/GenBank/DDBJ whole genome shotgun (WGS) entry which is preliminary data.</text>
</comment>
<dbReference type="InterPro" id="IPR018211">
    <property type="entry name" value="ADH_Fe_CS"/>
</dbReference>
<evidence type="ECO:0000313" key="12">
    <source>
        <dbReference type="Proteomes" id="UP000332515"/>
    </source>
</evidence>
<comment type="catalytic activity">
    <reaction evidence="6">
        <text>a primary alcohol + NAD(+) = an aldehyde + NADH + H(+)</text>
        <dbReference type="Rhea" id="RHEA:10736"/>
        <dbReference type="ChEBI" id="CHEBI:15378"/>
        <dbReference type="ChEBI" id="CHEBI:15734"/>
        <dbReference type="ChEBI" id="CHEBI:17478"/>
        <dbReference type="ChEBI" id="CHEBI:57540"/>
        <dbReference type="ChEBI" id="CHEBI:57945"/>
        <dbReference type="EC" id="1.1.1.1"/>
    </reaction>
</comment>
<comment type="catalytic activity">
    <reaction evidence="5">
        <text>a secondary alcohol + NAD(+) = a ketone + NADH + H(+)</text>
        <dbReference type="Rhea" id="RHEA:10740"/>
        <dbReference type="ChEBI" id="CHEBI:15378"/>
        <dbReference type="ChEBI" id="CHEBI:17087"/>
        <dbReference type="ChEBI" id="CHEBI:35681"/>
        <dbReference type="ChEBI" id="CHEBI:57540"/>
        <dbReference type="ChEBI" id="CHEBI:57945"/>
        <dbReference type="EC" id="1.1.1.1"/>
    </reaction>
</comment>
<sequence>MTASAPVLTGAWNYPTRVLSGPGRIAELADACRTAGITKPLIVTDGGLVGTPILASAEDSLKKAGLAYGIFSDVKGNPTESNVTAGLAVFTAGGHDGVIAFGGGSALDVGKSVAFMNGQTRPIFDYEDVGDWWTRANAATIAPIVAVPTTAGTGSEVGRAAVVTNEATHEKKIIFHPLMLPKVVIADPELTVGLPPKLTAGTGFDALTHCFEAYCAPGFHPMADGIALEGLRLVSIYLPRAVANGRDIEARSRMLAAASMGAAAFQKGLGAVHSISHPVGAFYDTHHGLTNGVVLPYVMLWNRPAIEDRMDAIARLLDLPGRGFDGVLAWILQLRQDLGIANSLADLGVDESRIAELAVQAERDPSTGGNPRPMVAKDFEPVILAAIRGDLTLKG</sequence>
<dbReference type="PROSITE" id="PS00060">
    <property type="entry name" value="ADH_IRON_2"/>
    <property type="match status" value="1"/>
</dbReference>
<evidence type="ECO:0000256" key="7">
    <source>
        <dbReference type="ARBA" id="ARBA00074848"/>
    </source>
</evidence>
<dbReference type="InterPro" id="IPR056798">
    <property type="entry name" value="ADH_Fe_C"/>
</dbReference>
<comment type="cofactor">
    <cofactor evidence="1">
        <name>Fe cation</name>
        <dbReference type="ChEBI" id="CHEBI:24875"/>
    </cofactor>
</comment>
<dbReference type="Gene3D" id="3.40.50.1970">
    <property type="match status" value="1"/>
</dbReference>
<evidence type="ECO:0000313" key="11">
    <source>
        <dbReference type="EMBL" id="MQT11362.1"/>
    </source>
</evidence>
<accession>A0A6A7Y0L2</accession>
<evidence type="ECO:0000256" key="8">
    <source>
        <dbReference type="ARBA" id="ARBA00076680"/>
    </source>
</evidence>
<dbReference type="InterPro" id="IPR039697">
    <property type="entry name" value="Alcohol_dehydrogenase_Fe"/>
</dbReference>
<proteinExistence type="inferred from homology"/>
<protein>
    <recommendedName>
        <fullName evidence="7">Alcohol dehydrogenase 2</fullName>
    </recommendedName>
    <alternativeName>
        <fullName evidence="8">Alcohol dehydrogenase II</fullName>
    </alternativeName>
</protein>
<dbReference type="Proteomes" id="UP000332515">
    <property type="component" value="Unassembled WGS sequence"/>
</dbReference>
<name>A0A6A7Y0L2_9HYPH</name>
<gene>
    <name evidence="11" type="ORF">F0357_01470</name>
</gene>
<evidence type="ECO:0000256" key="2">
    <source>
        <dbReference type="ARBA" id="ARBA00007358"/>
    </source>
</evidence>
<feature type="domain" description="Fe-containing alcohol dehydrogenase-like C-terminal" evidence="10">
    <location>
        <begin position="199"/>
        <end position="384"/>
    </location>
</feature>
<evidence type="ECO:0000256" key="4">
    <source>
        <dbReference type="ARBA" id="ARBA00023027"/>
    </source>
</evidence>
<evidence type="ECO:0000259" key="10">
    <source>
        <dbReference type="Pfam" id="PF25137"/>
    </source>
</evidence>
<dbReference type="PANTHER" id="PTHR11496:SF102">
    <property type="entry name" value="ALCOHOL DEHYDROGENASE 4"/>
    <property type="match status" value="1"/>
</dbReference>
<dbReference type="EMBL" id="VWNA01000001">
    <property type="protein sequence ID" value="MQT11362.1"/>
    <property type="molecule type" value="Genomic_DNA"/>
</dbReference>
<keyword evidence="12" id="KW-1185">Reference proteome</keyword>
<keyword evidence="3" id="KW-0560">Oxidoreductase</keyword>
<dbReference type="Pfam" id="PF25137">
    <property type="entry name" value="ADH_Fe_C"/>
    <property type="match status" value="1"/>
</dbReference>
<reference evidence="11 12" key="1">
    <citation type="submission" date="2019-09" db="EMBL/GenBank/DDBJ databases">
        <title>Segnochrobactrum spirostomi gen. nov., sp. nov., isolated from the ciliate Spirostomum cf. yagiui and description of a novel family, Segnochrobactraceae fam. nov. within the order Rhizobiales of the class Alphaproteobacteria.</title>
        <authorList>
            <person name="Akter S."/>
            <person name="Shazib S.U.A."/>
            <person name="Shin M.K."/>
        </authorList>
    </citation>
    <scope>NUCLEOTIDE SEQUENCE [LARGE SCALE GENOMIC DNA]</scope>
    <source>
        <strain evidence="11 12">Sp-1</strain>
    </source>
</reference>
<dbReference type="InterPro" id="IPR001670">
    <property type="entry name" value="ADH_Fe/GldA"/>
</dbReference>
<keyword evidence="4" id="KW-0520">NAD</keyword>
<dbReference type="FunFam" id="3.40.50.1970:FF:000003">
    <property type="entry name" value="Alcohol dehydrogenase, iron-containing"/>
    <property type="match status" value="1"/>
</dbReference>
<dbReference type="Gene3D" id="1.20.1090.10">
    <property type="entry name" value="Dehydroquinate synthase-like - alpha domain"/>
    <property type="match status" value="1"/>
</dbReference>
<dbReference type="GO" id="GO:0046872">
    <property type="term" value="F:metal ion binding"/>
    <property type="evidence" value="ECO:0007669"/>
    <property type="project" value="InterPro"/>
</dbReference>
<dbReference type="CDD" id="cd14861">
    <property type="entry name" value="Fe-ADH-like"/>
    <property type="match status" value="1"/>
</dbReference>
<dbReference type="SUPFAM" id="SSF56796">
    <property type="entry name" value="Dehydroquinate synthase-like"/>
    <property type="match status" value="1"/>
</dbReference>
<dbReference type="RefSeq" id="WP_153477955.1">
    <property type="nucleotide sequence ID" value="NZ_VWNA01000001.1"/>
</dbReference>
<dbReference type="GO" id="GO:0004022">
    <property type="term" value="F:alcohol dehydrogenase (NAD+) activity"/>
    <property type="evidence" value="ECO:0007669"/>
    <property type="project" value="UniProtKB-EC"/>
</dbReference>
<dbReference type="FunFam" id="1.20.1090.10:FF:000001">
    <property type="entry name" value="Aldehyde-alcohol dehydrogenase"/>
    <property type="match status" value="1"/>
</dbReference>
<dbReference type="PROSITE" id="PS00913">
    <property type="entry name" value="ADH_IRON_1"/>
    <property type="match status" value="1"/>
</dbReference>
<organism evidence="11 12">
    <name type="scientific">Segnochrobactrum spirostomi</name>
    <dbReference type="NCBI Taxonomy" id="2608987"/>
    <lineage>
        <taxon>Bacteria</taxon>
        <taxon>Pseudomonadati</taxon>
        <taxon>Pseudomonadota</taxon>
        <taxon>Alphaproteobacteria</taxon>
        <taxon>Hyphomicrobiales</taxon>
        <taxon>Segnochrobactraceae</taxon>
        <taxon>Segnochrobactrum</taxon>
    </lineage>
</organism>